<comment type="caution">
    <text evidence="4">The sequence shown here is derived from an EMBL/GenBank/DDBJ whole genome shotgun (WGS) entry which is preliminary data.</text>
</comment>
<accession>A0A5N5GQ44</accession>
<dbReference type="PANTHER" id="PTHR19918:SF1">
    <property type="entry name" value="FIZZY-RELATED PROTEIN HOMOLOG"/>
    <property type="match status" value="1"/>
</dbReference>
<organism evidence="4 5">
    <name type="scientific">Pyrus ussuriensis x Pyrus communis</name>
    <dbReference type="NCBI Taxonomy" id="2448454"/>
    <lineage>
        <taxon>Eukaryota</taxon>
        <taxon>Viridiplantae</taxon>
        <taxon>Streptophyta</taxon>
        <taxon>Embryophyta</taxon>
        <taxon>Tracheophyta</taxon>
        <taxon>Spermatophyta</taxon>
        <taxon>Magnoliopsida</taxon>
        <taxon>eudicotyledons</taxon>
        <taxon>Gunneridae</taxon>
        <taxon>Pentapetalae</taxon>
        <taxon>rosids</taxon>
        <taxon>fabids</taxon>
        <taxon>Rosales</taxon>
        <taxon>Rosaceae</taxon>
        <taxon>Amygdaloideae</taxon>
        <taxon>Maleae</taxon>
        <taxon>Pyrus</taxon>
    </lineage>
</organism>
<gene>
    <name evidence="4" type="ORF">D8674_013136</name>
</gene>
<evidence type="ECO:0000256" key="2">
    <source>
        <dbReference type="ARBA" id="ARBA00022737"/>
    </source>
</evidence>
<keyword evidence="5" id="KW-1185">Reference proteome</keyword>
<dbReference type="Proteomes" id="UP000327157">
    <property type="component" value="Chromosome 15"/>
</dbReference>
<reference evidence="4 5" key="1">
    <citation type="submission" date="2019-09" db="EMBL/GenBank/DDBJ databases">
        <authorList>
            <person name="Ou C."/>
        </authorList>
    </citation>
    <scope>NUCLEOTIDE SEQUENCE [LARGE SCALE GENOMIC DNA]</scope>
    <source>
        <strain evidence="4">S2</strain>
        <tissue evidence="4">Leaf</tissue>
    </source>
</reference>
<dbReference type="GO" id="GO:0005680">
    <property type="term" value="C:anaphase-promoting complex"/>
    <property type="evidence" value="ECO:0007669"/>
    <property type="project" value="TreeGrafter"/>
</dbReference>
<dbReference type="GO" id="GO:1905786">
    <property type="term" value="P:positive regulation of anaphase-promoting complex-dependent catabolic process"/>
    <property type="evidence" value="ECO:0007669"/>
    <property type="project" value="TreeGrafter"/>
</dbReference>
<dbReference type="OrthoDB" id="1589107at2759"/>
<evidence type="ECO:0000313" key="5">
    <source>
        <dbReference type="Proteomes" id="UP000327157"/>
    </source>
</evidence>
<reference evidence="5" key="2">
    <citation type="submission" date="2019-10" db="EMBL/GenBank/DDBJ databases">
        <title>A de novo genome assembly of a pear dwarfing rootstock.</title>
        <authorList>
            <person name="Wang F."/>
            <person name="Wang J."/>
            <person name="Li S."/>
            <person name="Zhang Y."/>
            <person name="Fang M."/>
            <person name="Ma L."/>
            <person name="Zhao Y."/>
            <person name="Jiang S."/>
        </authorList>
    </citation>
    <scope>NUCLEOTIDE SEQUENCE [LARGE SCALE GENOMIC DNA]</scope>
</reference>
<dbReference type="Gene3D" id="2.130.10.10">
    <property type="entry name" value="YVTN repeat-like/Quinoprotein amine dehydrogenase"/>
    <property type="match status" value="1"/>
</dbReference>
<evidence type="ECO:0000256" key="1">
    <source>
        <dbReference type="ARBA" id="ARBA00022574"/>
    </source>
</evidence>
<keyword evidence="2" id="KW-0677">Repeat</keyword>
<sequence>MNPLSPNIFRFKSETRRSMHSLTPFGFDDVITRVHHNPVKAPRKVLDATALQDDLYLNLVDWSLHNVLAIGLGNFVYLWNACSSTLTKLCDLGIDDSVCSVGRDSIDVFKCSLLYRNMNSCMGATSNDKSEKKKGDRGEIKKEENSITVILKVVKCVKDFGVCFYCRRRRLEGHVCPEIEANDECFMIDNVFEDEPFVYQENVVVNEDIKASLQEDVMLCFPSATNVEKDYTKIEEFGQCMEDVGPNEEDVISNVMSGETKVRENLGSFVIAILAAEAASMSARPTIGMLLRLMKRIIWNCRGMGRPDFTSYLSYLSSLVKLDFFCFFYRFFGFNPEARFGGICVCWNSSLINLNVISASSRYIHALVKDVHSTIEYFATFV</sequence>
<dbReference type="GO" id="GO:0031145">
    <property type="term" value="P:anaphase-promoting complex-dependent catabolic process"/>
    <property type="evidence" value="ECO:0007669"/>
    <property type="project" value="TreeGrafter"/>
</dbReference>
<reference evidence="4 5" key="3">
    <citation type="submission" date="2019-11" db="EMBL/GenBank/DDBJ databases">
        <title>A de novo genome assembly of a pear dwarfing rootstock.</title>
        <authorList>
            <person name="Wang F."/>
            <person name="Wang J."/>
            <person name="Li S."/>
            <person name="Zhang Y."/>
            <person name="Fang M."/>
            <person name="Ma L."/>
            <person name="Zhao Y."/>
            <person name="Jiang S."/>
        </authorList>
    </citation>
    <scope>NUCLEOTIDE SEQUENCE [LARGE SCALE GENOMIC DNA]</scope>
    <source>
        <strain evidence="4">S2</strain>
        <tissue evidence="4">Leaf</tissue>
    </source>
</reference>
<keyword evidence="1" id="KW-0853">WD repeat</keyword>
<dbReference type="GO" id="GO:0010997">
    <property type="term" value="F:anaphase-promoting complex binding"/>
    <property type="evidence" value="ECO:0007669"/>
    <property type="project" value="InterPro"/>
</dbReference>
<name>A0A5N5GQ44_9ROSA</name>
<dbReference type="EMBL" id="SMOL01000401">
    <property type="protein sequence ID" value="KAB2617267.1"/>
    <property type="molecule type" value="Genomic_DNA"/>
</dbReference>
<dbReference type="InterPro" id="IPR033010">
    <property type="entry name" value="Cdc20/Fizzy"/>
</dbReference>
<dbReference type="InterPro" id="IPR015943">
    <property type="entry name" value="WD40/YVTN_repeat-like_dom_sf"/>
</dbReference>
<keyword evidence="3" id="KW-0131">Cell cycle</keyword>
<dbReference type="PANTHER" id="PTHR19918">
    <property type="entry name" value="CELL DIVISION CYCLE 20 CDC20 FIZZY -RELATED"/>
    <property type="match status" value="1"/>
</dbReference>
<dbReference type="AlphaFoldDB" id="A0A5N5GQ44"/>
<evidence type="ECO:0000256" key="3">
    <source>
        <dbReference type="ARBA" id="ARBA00023306"/>
    </source>
</evidence>
<protein>
    <submittedName>
        <fullName evidence="4">Protein FIZZY-RELATED 2-like</fullName>
    </submittedName>
</protein>
<evidence type="ECO:0000313" key="4">
    <source>
        <dbReference type="EMBL" id="KAB2617267.1"/>
    </source>
</evidence>
<proteinExistence type="predicted"/>
<dbReference type="GO" id="GO:1990757">
    <property type="term" value="F:ubiquitin ligase activator activity"/>
    <property type="evidence" value="ECO:0007669"/>
    <property type="project" value="TreeGrafter"/>
</dbReference>